<evidence type="ECO:0000256" key="6">
    <source>
        <dbReference type="ARBA" id="ARBA00031792"/>
    </source>
</evidence>
<evidence type="ECO:0000256" key="4">
    <source>
        <dbReference type="ARBA" id="ARBA00022679"/>
    </source>
</evidence>
<dbReference type="PANTHER" id="PTHR13563">
    <property type="entry name" value="TRNA (GUANINE-9-) METHYLTRANSFERASE"/>
    <property type="match status" value="1"/>
</dbReference>
<evidence type="ECO:0000259" key="10">
    <source>
        <dbReference type="PROSITE" id="PS51675"/>
    </source>
</evidence>
<dbReference type="GO" id="GO:0002939">
    <property type="term" value="P:tRNA N1-guanine methylation"/>
    <property type="evidence" value="ECO:0007669"/>
    <property type="project" value="TreeGrafter"/>
</dbReference>
<dbReference type="STRING" id="5627.A0A1C7M212"/>
<keyword evidence="12" id="KW-1185">Reference proteome</keyword>
<feature type="compositionally biased region" description="Low complexity" evidence="9">
    <location>
        <begin position="9"/>
        <end position="29"/>
    </location>
</feature>
<dbReference type="InterPro" id="IPR028564">
    <property type="entry name" value="MT_TRM10-typ"/>
</dbReference>
<dbReference type="PROSITE" id="PS51675">
    <property type="entry name" value="SAM_MT_TRM10"/>
    <property type="match status" value="1"/>
</dbReference>
<reference evidence="11 12" key="1">
    <citation type="submission" date="2016-03" db="EMBL/GenBank/DDBJ databases">
        <title>Whole genome sequencing of Grifola frondosa 9006-11.</title>
        <authorList>
            <person name="Min B."/>
            <person name="Park H."/>
            <person name="Kim J.-G."/>
            <person name="Cho H."/>
            <person name="Oh Y.-L."/>
            <person name="Kong W.-S."/>
            <person name="Choi I.-G."/>
        </authorList>
    </citation>
    <scope>NUCLEOTIDE SEQUENCE [LARGE SCALE GENOMIC DNA]</scope>
    <source>
        <strain evidence="11 12">9006-11</strain>
    </source>
</reference>
<dbReference type="Proteomes" id="UP000092993">
    <property type="component" value="Unassembled WGS sequence"/>
</dbReference>
<evidence type="ECO:0000313" key="11">
    <source>
        <dbReference type="EMBL" id="OBZ70507.1"/>
    </source>
</evidence>
<name>A0A1C7M212_GRIFR</name>
<evidence type="ECO:0000256" key="1">
    <source>
        <dbReference type="ARBA" id="ARBA00012797"/>
    </source>
</evidence>
<evidence type="ECO:0000313" key="12">
    <source>
        <dbReference type="Proteomes" id="UP000092993"/>
    </source>
</evidence>
<dbReference type="OrthoDB" id="278300at2759"/>
<feature type="region of interest" description="Disordered" evidence="9">
    <location>
        <begin position="1"/>
        <end position="97"/>
    </location>
</feature>
<sequence>MASEATGTTAIPAPAEAQPAESSSTSAQPLSKNAQKKLARAAATAEHKKERRKAEKERRKEKKRVMAQKRAAGELDDDDNEGERKRQRTGDHKGPRRPFKARVVVDLGFDDMMTENEIKSLTSQLTFTYSANRKAVRPFTSLLFTSLNGRTLTRLEGTNSAAYKRWVDTEWWEEGYERLWEDVKEEDRTRHKEDGDADASATGNAAVEWEQTDAQKGSGNSERRRAKRAPSSAERDTVVYLTADSTEELSDLKEGETYIIGGICDHNRYKNLCLQKSKDSNIRSARLPIGTYLKELRTRKVLTVNQTFEILLKWAETQDWEQALYAVIPKRKFNDKGPMGAKAGQESDDDNGDDEDDGELEVIDVGELEDASMKVAGGAGDAEERTTSDTVANAEVSPQ</sequence>
<dbReference type="EC" id="2.1.1.221" evidence="1"/>
<dbReference type="AlphaFoldDB" id="A0A1C7M212"/>
<evidence type="ECO:0000256" key="8">
    <source>
        <dbReference type="ARBA" id="ARBA00048434"/>
    </source>
</evidence>
<keyword evidence="5" id="KW-0949">S-adenosyl-L-methionine</keyword>
<feature type="region of interest" description="Disordered" evidence="9">
    <location>
        <begin position="187"/>
        <end position="232"/>
    </location>
</feature>
<dbReference type="InterPro" id="IPR038459">
    <property type="entry name" value="MT_TRM10-typ_sf"/>
</dbReference>
<dbReference type="EMBL" id="LUGG01000014">
    <property type="protein sequence ID" value="OBZ70507.1"/>
    <property type="molecule type" value="Genomic_DNA"/>
</dbReference>
<dbReference type="Gene3D" id="3.40.1280.30">
    <property type="match status" value="1"/>
</dbReference>
<dbReference type="InterPro" id="IPR007356">
    <property type="entry name" value="tRNA_m1G_MeTrfase_euk"/>
</dbReference>
<feature type="compositionally biased region" description="Basic and acidic residues" evidence="9">
    <location>
        <begin position="82"/>
        <end position="93"/>
    </location>
</feature>
<evidence type="ECO:0000256" key="2">
    <source>
        <dbReference type="ARBA" id="ARBA00020451"/>
    </source>
</evidence>
<keyword evidence="4 11" id="KW-0808">Transferase</keyword>
<dbReference type="CDD" id="cd18089">
    <property type="entry name" value="SPOUT_Trm10-like"/>
    <property type="match status" value="1"/>
</dbReference>
<proteinExistence type="predicted"/>
<accession>A0A1C7M212</accession>
<organism evidence="11 12">
    <name type="scientific">Grifola frondosa</name>
    <name type="common">Maitake</name>
    <name type="synonym">Polyporus frondosus</name>
    <dbReference type="NCBI Taxonomy" id="5627"/>
    <lineage>
        <taxon>Eukaryota</taxon>
        <taxon>Fungi</taxon>
        <taxon>Dikarya</taxon>
        <taxon>Basidiomycota</taxon>
        <taxon>Agaricomycotina</taxon>
        <taxon>Agaricomycetes</taxon>
        <taxon>Polyporales</taxon>
        <taxon>Grifolaceae</taxon>
        <taxon>Grifola</taxon>
    </lineage>
</organism>
<feature type="compositionally biased region" description="Basic and acidic residues" evidence="9">
    <location>
        <begin position="45"/>
        <end position="58"/>
    </location>
</feature>
<feature type="compositionally biased region" description="Polar residues" evidence="9">
    <location>
        <begin position="388"/>
        <end position="399"/>
    </location>
</feature>
<evidence type="ECO:0000256" key="3">
    <source>
        <dbReference type="ARBA" id="ARBA00022603"/>
    </source>
</evidence>
<dbReference type="GO" id="GO:0005634">
    <property type="term" value="C:nucleus"/>
    <property type="evidence" value="ECO:0007669"/>
    <property type="project" value="TreeGrafter"/>
</dbReference>
<dbReference type="GO" id="GO:0000049">
    <property type="term" value="F:tRNA binding"/>
    <property type="evidence" value="ECO:0007669"/>
    <property type="project" value="TreeGrafter"/>
</dbReference>
<evidence type="ECO:0000256" key="5">
    <source>
        <dbReference type="ARBA" id="ARBA00022691"/>
    </source>
</evidence>
<gene>
    <name evidence="11" type="primary">TRM10</name>
    <name evidence="11" type="ORF">A0H81_09781</name>
</gene>
<comment type="caution">
    <text evidence="11">The sequence shown here is derived from an EMBL/GenBank/DDBJ whole genome shotgun (WGS) entry which is preliminary data.</text>
</comment>
<dbReference type="PANTHER" id="PTHR13563:SF13">
    <property type="entry name" value="TRNA METHYLTRANSFERASE 10 HOMOLOG A"/>
    <property type="match status" value="1"/>
</dbReference>
<keyword evidence="3 11" id="KW-0489">Methyltransferase</keyword>
<feature type="compositionally biased region" description="Acidic residues" evidence="9">
    <location>
        <begin position="346"/>
        <end position="370"/>
    </location>
</feature>
<dbReference type="GO" id="GO:0052905">
    <property type="term" value="F:tRNA (guanosine(9)-N1)-methyltransferase activity"/>
    <property type="evidence" value="ECO:0007669"/>
    <property type="project" value="UniProtKB-EC"/>
</dbReference>
<feature type="domain" description="SAM-dependent MTase TRM10-type" evidence="10">
    <location>
        <begin position="83"/>
        <end position="335"/>
    </location>
</feature>
<comment type="catalytic activity">
    <reaction evidence="8">
        <text>guanosine(9) in tRNA + S-adenosyl-L-methionine = N(1)-methylguanosine(9) in tRNA + S-adenosyl-L-homocysteine + H(+)</text>
        <dbReference type="Rhea" id="RHEA:43156"/>
        <dbReference type="Rhea" id="RHEA-COMP:10367"/>
        <dbReference type="Rhea" id="RHEA-COMP:10368"/>
        <dbReference type="ChEBI" id="CHEBI:15378"/>
        <dbReference type="ChEBI" id="CHEBI:57856"/>
        <dbReference type="ChEBI" id="CHEBI:59789"/>
        <dbReference type="ChEBI" id="CHEBI:73542"/>
        <dbReference type="ChEBI" id="CHEBI:74269"/>
        <dbReference type="EC" id="2.1.1.221"/>
    </reaction>
</comment>
<feature type="region of interest" description="Disordered" evidence="9">
    <location>
        <begin position="335"/>
        <end position="399"/>
    </location>
</feature>
<evidence type="ECO:0000256" key="7">
    <source>
        <dbReference type="ARBA" id="ARBA00032166"/>
    </source>
</evidence>
<dbReference type="OMA" id="FKKNDGW"/>
<evidence type="ECO:0000256" key="9">
    <source>
        <dbReference type="SAM" id="MobiDB-lite"/>
    </source>
</evidence>
<protein>
    <recommendedName>
        <fullName evidence="2">tRNA (guanine(9)-N1)-methyltransferase</fullName>
        <ecNumber evidence="1">2.1.1.221</ecNumber>
    </recommendedName>
    <alternativeName>
        <fullName evidence="7">tRNA methyltransferase 10</fullName>
    </alternativeName>
    <alternativeName>
        <fullName evidence="6">tRNA(m1G9)-methyltransferase</fullName>
    </alternativeName>
</protein>